<dbReference type="InterPro" id="IPR002110">
    <property type="entry name" value="Ankyrin_rpt"/>
</dbReference>
<feature type="repeat" description="ANK" evidence="1">
    <location>
        <begin position="534"/>
        <end position="566"/>
    </location>
</feature>
<dbReference type="STRING" id="1276538.A0A1X7RHK3"/>
<dbReference type="Pfam" id="PF06985">
    <property type="entry name" value="HET"/>
    <property type="match status" value="1"/>
</dbReference>
<dbReference type="InterPro" id="IPR036770">
    <property type="entry name" value="Ankyrin_rpt-contain_sf"/>
</dbReference>
<feature type="compositionally biased region" description="Basic and acidic residues" evidence="2">
    <location>
        <begin position="25"/>
        <end position="34"/>
    </location>
</feature>
<evidence type="ECO:0000313" key="4">
    <source>
        <dbReference type="EMBL" id="SMQ46892.1"/>
    </source>
</evidence>
<feature type="region of interest" description="Disordered" evidence="2">
    <location>
        <begin position="1"/>
        <end position="42"/>
    </location>
</feature>
<reference evidence="4 5" key="1">
    <citation type="submission" date="2016-06" db="EMBL/GenBank/DDBJ databases">
        <authorList>
            <person name="Kjaerup R.B."/>
            <person name="Dalgaard T.S."/>
            <person name="Juul-Madsen H.R."/>
        </authorList>
    </citation>
    <scope>NUCLEOTIDE SEQUENCE [LARGE SCALE GENOMIC DNA]</scope>
</reference>
<dbReference type="AlphaFoldDB" id="A0A1X7RHK3"/>
<dbReference type="PRINTS" id="PR01415">
    <property type="entry name" value="ANKYRIN"/>
</dbReference>
<feature type="repeat" description="ANK" evidence="1">
    <location>
        <begin position="499"/>
        <end position="531"/>
    </location>
</feature>
<accession>A0A1X7RHK3</accession>
<feature type="domain" description="Heterokaryon incompatibility" evidence="3">
    <location>
        <begin position="111"/>
        <end position="217"/>
    </location>
</feature>
<sequence>MAPEDLAKSDDDSASQSSLDSFEMDDSHMTEEPYMRPGWQQHHPAQDMNFEATSRTDPSTLAIYKNLVILNADSNEASAPWIRLLRIEAGQPGHPIHCTLLKHQLWEDREYSALSWSWGQQPRSRTISINAAQIPFSVTEHLWTALDKLRSTYSSTTIWIDAICIDQENFVERAAQVGIMAQIYNGASKVMVWLGSSGHPQGQTSMVERFSSLCNQSSPWWKRLWVVQECAYAQACPLLMIDDDQISMRAFIRILDDRLAHSNSLGNTLSGRPGSLSANLKLLRMPFEAWMTGTERNRHRMPLVERLRQTSGRECKDPRDRIYALLGLIDEVEARLIKPDYRKSYPDLLLDVAQALDHYPYSSIKGCESALDELIEEEDLISSVLERRAWLRQRNAPLAAISLEQHRSIKKDIQRVGTDASFVRVVKTLLESYPNTSARKLLWAAWEYSGIVGLFDLWPEHDVQAHLQKALYLAADSDQAVIVGQLLKIGADPNGVTITRKTPLCAASKNGSMEVVKLLLEHSTDANRTSAADEEPTALSAAVRHQHLKIVQLLLQHGAEVNARCGSEGNVLCAAMRVGDTEMLRLLLEALEAKANPNAVIKKLDARDALYSCIEQGRVDIVRLLLDHGADPNVVSGQHSSPLCAEAARGDYDLVSLLLERKDDISLGIAQVFTALCYAVKTGSSEAVHQLLKTGVNPSMECGTESTLRCLAVERGNLGIFKLLLAYHADPDLKIGGGSSALQTLTDPFLSCSPPEEGHQGVELLPNNHRSGSWDHANTVMAHGRSEMAGLLYLITSFEAFACILLGSTMRMTGFPGLGRLVPRLTTRFGTRDGRQMRRKCGTEAK</sequence>
<evidence type="ECO:0000259" key="3">
    <source>
        <dbReference type="Pfam" id="PF06985"/>
    </source>
</evidence>
<name>A0A1X7RHK3_ZYMT9</name>
<dbReference type="Proteomes" id="UP000215127">
    <property type="component" value="Chromosome 1"/>
</dbReference>
<keyword evidence="5" id="KW-1185">Reference proteome</keyword>
<dbReference type="PANTHER" id="PTHR24148:SF73">
    <property type="entry name" value="HET DOMAIN PROTEIN (AFU_ORTHOLOGUE AFUA_8G01020)"/>
    <property type="match status" value="1"/>
</dbReference>
<dbReference type="Gene3D" id="1.25.40.20">
    <property type="entry name" value="Ankyrin repeat-containing domain"/>
    <property type="match status" value="1"/>
</dbReference>
<dbReference type="PROSITE" id="PS50088">
    <property type="entry name" value="ANK_REPEAT"/>
    <property type="match status" value="3"/>
</dbReference>
<evidence type="ECO:0000313" key="5">
    <source>
        <dbReference type="Proteomes" id="UP000215127"/>
    </source>
</evidence>
<dbReference type="SMART" id="SM00248">
    <property type="entry name" value="ANK"/>
    <property type="match status" value="8"/>
</dbReference>
<evidence type="ECO:0000256" key="1">
    <source>
        <dbReference type="PROSITE-ProRule" id="PRU00023"/>
    </source>
</evidence>
<protein>
    <recommendedName>
        <fullName evidence="3">Heterokaryon incompatibility domain-containing protein</fullName>
    </recommendedName>
</protein>
<dbReference type="InterPro" id="IPR052895">
    <property type="entry name" value="HetReg/Transcr_Mod"/>
</dbReference>
<feature type="compositionally biased region" description="Basic and acidic residues" evidence="2">
    <location>
        <begin position="1"/>
        <end position="11"/>
    </location>
</feature>
<organism evidence="4 5">
    <name type="scientific">Zymoseptoria tritici (strain ST99CH_3D7)</name>
    <dbReference type="NCBI Taxonomy" id="1276538"/>
    <lineage>
        <taxon>Eukaryota</taxon>
        <taxon>Fungi</taxon>
        <taxon>Dikarya</taxon>
        <taxon>Ascomycota</taxon>
        <taxon>Pezizomycotina</taxon>
        <taxon>Dothideomycetes</taxon>
        <taxon>Dothideomycetidae</taxon>
        <taxon>Mycosphaerellales</taxon>
        <taxon>Mycosphaerellaceae</taxon>
        <taxon>Zymoseptoria</taxon>
    </lineage>
</organism>
<dbReference type="SUPFAM" id="SSF48403">
    <property type="entry name" value="Ankyrin repeat"/>
    <property type="match status" value="1"/>
</dbReference>
<feature type="repeat" description="ANK" evidence="1">
    <location>
        <begin position="605"/>
        <end position="637"/>
    </location>
</feature>
<evidence type="ECO:0000256" key="2">
    <source>
        <dbReference type="SAM" id="MobiDB-lite"/>
    </source>
</evidence>
<dbReference type="Pfam" id="PF12796">
    <property type="entry name" value="Ank_2"/>
    <property type="match status" value="3"/>
</dbReference>
<dbReference type="PANTHER" id="PTHR24148">
    <property type="entry name" value="ANKYRIN REPEAT DOMAIN-CONTAINING PROTEIN 39 HOMOLOG-RELATED"/>
    <property type="match status" value="1"/>
</dbReference>
<dbReference type="PROSITE" id="PS50297">
    <property type="entry name" value="ANK_REP_REGION"/>
    <property type="match status" value="3"/>
</dbReference>
<keyword evidence="1" id="KW-0040">ANK repeat</keyword>
<dbReference type="EMBL" id="LT853692">
    <property type="protein sequence ID" value="SMQ46892.1"/>
    <property type="molecule type" value="Genomic_DNA"/>
</dbReference>
<gene>
    <name evidence="4" type="ORF">ZT3D7_G2039</name>
</gene>
<dbReference type="InterPro" id="IPR010730">
    <property type="entry name" value="HET"/>
</dbReference>
<proteinExistence type="predicted"/>